<dbReference type="RefSeq" id="WP_016524349.1">
    <property type="nucleotide sequence ID" value="NZ_KE332518.1"/>
</dbReference>
<keyword evidence="1" id="KW-0732">Signal</keyword>
<protein>
    <submittedName>
        <fullName evidence="2">Uncharacterized protein</fullName>
    </submittedName>
</protein>
<comment type="caution">
    <text evidence="2">The sequence shown here is derived from an EMBL/GenBank/DDBJ whole genome shotgun (WGS) entry which is preliminary data.</text>
</comment>
<keyword evidence="3" id="KW-1185">Reference proteome</keyword>
<dbReference type="eggNOG" id="ENOG5034B4E">
    <property type="taxonomic scope" value="Bacteria"/>
</dbReference>
<name>S3KIJ1_TREMA</name>
<evidence type="ECO:0000256" key="1">
    <source>
        <dbReference type="SAM" id="SignalP"/>
    </source>
</evidence>
<reference evidence="2 3" key="1">
    <citation type="submission" date="2013-04" db="EMBL/GenBank/DDBJ databases">
        <title>The Genome Sequence of Treponema maltophilum ATCC 51939.</title>
        <authorList>
            <consortium name="The Broad Institute Genomics Platform"/>
            <person name="Earl A."/>
            <person name="Ward D."/>
            <person name="Feldgarden M."/>
            <person name="Gevers D."/>
            <person name="Leonetti C."/>
            <person name="Blanton J.M."/>
            <person name="Dewhirst F.E."/>
            <person name="Izard J."/>
            <person name="Walker B."/>
            <person name="Young S."/>
            <person name="Zeng Q."/>
            <person name="Gargeya S."/>
            <person name="Fitzgerald M."/>
            <person name="Haas B."/>
            <person name="Abouelleil A."/>
            <person name="Allen A.W."/>
            <person name="Alvarado L."/>
            <person name="Arachchi H.M."/>
            <person name="Berlin A.M."/>
            <person name="Chapman S.B."/>
            <person name="Gainer-Dewar J."/>
            <person name="Goldberg J."/>
            <person name="Griggs A."/>
            <person name="Gujja S."/>
            <person name="Hansen M."/>
            <person name="Howarth C."/>
            <person name="Imamovic A."/>
            <person name="Ireland A."/>
            <person name="Larimer J."/>
            <person name="McCowan C."/>
            <person name="Murphy C."/>
            <person name="Pearson M."/>
            <person name="Poon T.W."/>
            <person name="Priest M."/>
            <person name="Roberts A."/>
            <person name="Saif S."/>
            <person name="Shea T."/>
            <person name="Sisk P."/>
            <person name="Sykes S."/>
            <person name="Wortman J."/>
            <person name="Nusbaum C."/>
            <person name="Birren B."/>
        </authorList>
    </citation>
    <scope>NUCLEOTIDE SEQUENCE [LARGE SCALE GENOMIC DNA]</scope>
    <source>
        <strain evidence="2 3">ATCC 51939</strain>
    </source>
</reference>
<dbReference type="HOGENOM" id="CLU_081868_0_0_12"/>
<evidence type="ECO:0000313" key="3">
    <source>
        <dbReference type="Proteomes" id="UP000014541"/>
    </source>
</evidence>
<organism evidence="2 3">
    <name type="scientific">Treponema maltophilum ATCC 51939</name>
    <dbReference type="NCBI Taxonomy" id="1125699"/>
    <lineage>
        <taxon>Bacteria</taxon>
        <taxon>Pseudomonadati</taxon>
        <taxon>Spirochaetota</taxon>
        <taxon>Spirochaetia</taxon>
        <taxon>Spirochaetales</taxon>
        <taxon>Treponemataceae</taxon>
        <taxon>Treponema</taxon>
    </lineage>
</organism>
<dbReference type="InterPro" id="IPR046745">
    <property type="entry name" value="DUF6675"/>
</dbReference>
<gene>
    <name evidence="2" type="ORF">HMPREF9194_00040</name>
</gene>
<feature type="chain" id="PRO_5004522924" evidence="1">
    <location>
        <begin position="29"/>
        <end position="281"/>
    </location>
</feature>
<dbReference type="Pfam" id="PF20380">
    <property type="entry name" value="DUF6675"/>
    <property type="match status" value="1"/>
</dbReference>
<dbReference type="OrthoDB" id="357887at2"/>
<dbReference type="PROSITE" id="PS51257">
    <property type="entry name" value="PROKAR_LIPOPROTEIN"/>
    <property type="match status" value="1"/>
</dbReference>
<dbReference type="AlphaFoldDB" id="S3KIJ1"/>
<feature type="signal peptide" evidence="1">
    <location>
        <begin position="1"/>
        <end position="28"/>
    </location>
</feature>
<dbReference type="STRING" id="1125699.HMPREF9194_00040"/>
<dbReference type="PATRIC" id="fig|1125699.3.peg.38"/>
<dbReference type="Proteomes" id="UP000014541">
    <property type="component" value="Unassembled WGS sequence"/>
</dbReference>
<sequence>MFVNKPKAQAVVCALFFAFACAFLCALAGEGESTSGRESAAPALQSLLPAETVAELLQKGRIQRSFYGEKNVTLGLCPDTELCKKAAFSWDKENEPVFIVESLYLIPKTGGGIDEVSAVLRNLSTMTGIQYYSNSRNRWETLYTDVHTVNNPEERKTIPDPVDRKTDGLVSYVYQKDRSLNGCVYRFSYAEDSGETAFRAVNTEKLVYKGFNIVKPGNLVLSFNAVETEDSIVCYILIQADAAKIPFVSDRLAKSYGSRADAVYNWCLSEYKSRTALKTGD</sequence>
<accession>S3KIJ1</accession>
<evidence type="ECO:0000313" key="2">
    <source>
        <dbReference type="EMBL" id="EPF32052.1"/>
    </source>
</evidence>
<proteinExistence type="predicted"/>
<dbReference type="EMBL" id="ATFF01000002">
    <property type="protein sequence ID" value="EPF32052.1"/>
    <property type="molecule type" value="Genomic_DNA"/>
</dbReference>